<evidence type="ECO:0000313" key="3">
    <source>
        <dbReference type="Proteomes" id="UP000245133"/>
    </source>
</evidence>
<keyword evidence="3" id="KW-1185">Reference proteome</keyword>
<gene>
    <name evidence="2" type="ORF">LPTSP4_25040</name>
</gene>
<feature type="region of interest" description="Disordered" evidence="1">
    <location>
        <begin position="156"/>
        <end position="181"/>
    </location>
</feature>
<evidence type="ECO:0000313" key="2">
    <source>
        <dbReference type="EMBL" id="GBF50973.1"/>
    </source>
</evidence>
<evidence type="ECO:0000256" key="1">
    <source>
        <dbReference type="SAM" id="MobiDB-lite"/>
    </source>
</evidence>
<dbReference type="InterPro" id="IPR024079">
    <property type="entry name" value="MetalloPept_cat_dom_sf"/>
</dbReference>
<organism evidence="2 3">
    <name type="scientific">Leptospira ryugenii</name>
    <dbReference type="NCBI Taxonomy" id="1917863"/>
    <lineage>
        <taxon>Bacteria</taxon>
        <taxon>Pseudomonadati</taxon>
        <taxon>Spirochaetota</taxon>
        <taxon>Spirochaetia</taxon>
        <taxon>Leptospirales</taxon>
        <taxon>Leptospiraceae</taxon>
        <taxon>Leptospira</taxon>
    </lineage>
</organism>
<reference evidence="2 3" key="1">
    <citation type="submission" date="2018-02" db="EMBL/GenBank/DDBJ databases">
        <title>Novel Leptospira species isolated from soil and water in Japan.</title>
        <authorList>
            <person name="Nakao R."/>
            <person name="Masuzawa T."/>
        </authorList>
    </citation>
    <scope>NUCLEOTIDE SEQUENCE [LARGE SCALE GENOMIC DNA]</scope>
    <source>
        <strain evidence="2 3">YH101</strain>
    </source>
</reference>
<comment type="caution">
    <text evidence="2">The sequence shown here is derived from an EMBL/GenBank/DDBJ whole genome shotgun (WGS) entry which is preliminary data.</text>
</comment>
<dbReference type="AlphaFoldDB" id="A0A2P2E249"/>
<dbReference type="GO" id="GO:0008237">
    <property type="term" value="F:metallopeptidase activity"/>
    <property type="evidence" value="ECO:0007669"/>
    <property type="project" value="InterPro"/>
</dbReference>
<dbReference type="EMBL" id="BFBB01000008">
    <property type="protein sequence ID" value="GBF50973.1"/>
    <property type="molecule type" value="Genomic_DNA"/>
</dbReference>
<proteinExistence type="predicted"/>
<dbReference type="Proteomes" id="UP000245133">
    <property type="component" value="Unassembled WGS sequence"/>
</dbReference>
<accession>A0A2P2E249</accession>
<name>A0A2P2E249_9LEPT</name>
<protein>
    <submittedName>
        <fullName evidence="2">Uncharacterized protein</fullName>
    </submittedName>
</protein>
<sequence length="216" mass="25022">MITDSQEIPYTKESLHWFSDTLNQEFHSGEGESLAEFYIIGISTPEEIAKDWPQLSKISSSKEFWSQKKEMMMHPMFRKDAINLFIFSNPEKTQRSQGGLIIKAKNVNGKRFTEYFSWILFEKKAFLKKDDKLLLHEAGHAFSLTHVKPINGIDETSQDRNIMTGSEDTPETLPEGESGYYFTPSQSETIKRVSKKMLEAFQRQNNPLKRIESKDL</sequence>
<dbReference type="Gene3D" id="3.40.390.10">
    <property type="entry name" value="Collagenase (Catalytic Domain)"/>
    <property type="match status" value="1"/>
</dbReference>